<proteinExistence type="predicted"/>
<dbReference type="Proteomes" id="UP000034103">
    <property type="component" value="Chromosome"/>
</dbReference>
<protein>
    <submittedName>
        <fullName evidence="2">Uncharacterized protein</fullName>
    </submittedName>
</protein>
<accession>A0A0F6U0V9</accession>
<gene>
    <name evidence="2" type="ORF">MYAER_0007</name>
</gene>
<feature type="region of interest" description="Disordered" evidence="1">
    <location>
        <begin position="1"/>
        <end position="21"/>
    </location>
</feature>
<dbReference type="AlphaFoldDB" id="A0A0F6U0V9"/>
<reference evidence="2 3" key="1">
    <citation type="journal article" date="2015" name="Genome Announc.">
        <title>Complete Genome Sequence of Microcystis aeruginosa NIES-2549, a Bloom-Forming Cyanobacterium from Lake Kasumigaura, Japan.</title>
        <authorList>
            <person name="Yamaguchi H."/>
            <person name="Suzuki S."/>
            <person name="Tanabe Y."/>
            <person name="Osana Y."/>
            <person name="Shimura Y."/>
            <person name="Ishida K."/>
            <person name="Kawachi M."/>
        </authorList>
    </citation>
    <scope>NUCLEOTIDE SEQUENCE [LARGE SCALE GENOMIC DNA]</scope>
    <source>
        <strain evidence="2 3">NIES-2549</strain>
    </source>
</reference>
<evidence type="ECO:0000313" key="3">
    <source>
        <dbReference type="Proteomes" id="UP000034103"/>
    </source>
</evidence>
<dbReference type="EMBL" id="CP011304">
    <property type="protein sequence ID" value="AKE62371.1"/>
    <property type="molecule type" value="Genomic_DNA"/>
</dbReference>
<organism evidence="2 3">
    <name type="scientific">Microcystis aeruginosa NIES-2549</name>
    <dbReference type="NCBI Taxonomy" id="1641812"/>
    <lineage>
        <taxon>Bacteria</taxon>
        <taxon>Bacillati</taxon>
        <taxon>Cyanobacteriota</taxon>
        <taxon>Cyanophyceae</taxon>
        <taxon>Oscillatoriophycideae</taxon>
        <taxon>Chroococcales</taxon>
        <taxon>Microcystaceae</taxon>
        <taxon>Microcystis</taxon>
    </lineage>
</organism>
<dbReference type="HOGENOM" id="CLU_3201989_0_0_3"/>
<evidence type="ECO:0000313" key="2">
    <source>
        <dbReference type="EMBL" id="AKE62371.1"/>
    </source>
</evidence>
<name>A0A0F6U0V9_MICAE</name>
<evidence type="ECO:0000256" key="1">
    <source>
        <dbReference type="SAM" id="MobiDB-lite"/>
    </source>
</evidence>
<sequence length="45" mass="4879">MWLLPHPQQKDAESAKKTANPAGVTVPKLLGKILQNHRIFGGETG</sequence>